<keyword evidence="2" id="KW-0560">Oxidoreductase</keyword>
<dbReference type="GO" id="GO:0016491">
    <property type="term" value="F:oxidoreductase activity"/>
    <property type="evidence" value="ECO:0007669"/>
    <property type="project" value="UniProtKB-KW"/>
</dbReference>
<protein>
    <submittedName>
        <fullName evidence="3">SDR family oxidoreductase</fullName>
    </submittedName>
</protein>
<reference evidence="3" key="1">
    <citation type="journal article" date="2022" name="J Glob Antimicrob Resist">
        <title>Comparative analysis of IMP-4- and OXA-58-containing plasmids of three carbapenemase-producing Acinetobacter ursingii strains in the Netherlands.</title>
        <authorList>
            <person name="Hendrickx A.P.A."/>
            <person name="Schade R.P."/>
            <person name="Landman F."/>
            <person name="Bosch T."/>
            <person name="Schouls L.M."/>
            <person name="van Dijk K."/>
        </authorList>
    </citation>
    <scope>NUCLEOTIDE SEQUENCE</scope>
    <source>
        <strain evidence="3">RIVM_C010559</strain>
    </source>
</reference>
<accession>A0AA46P2B0</accession>
<sequence length="255" mass="27620">MMKRLENKIVIITGASSGIGWESALLFAQQGAIVINVARRAERLQELEQRIKAEGNMCFSVVGDLCDPSTMQRALDLALQRFGRIDIAFNNAGILGALKPTHQISQTEWENTLNTNLSANFYAAQMQLNAMLQQRKGCILFTSTFVGHRIGFPNMAAYAASKAGLIGLTQVIAAEYGAFGIRCNCLIPGGTDTEMGRAAVDNEPARQHIQNLHALKRMAQPQEIAHAALFAVSDESSFMTGSTLYVDGGISVVRG</sequence>
<dbReference type="FunFam" id="3.40.50.720:FF:000084">
    <property type="entry name" value="Short-chain dehydrogenase reductase"/>
    <property type="match status" value="1"/>
</dbReference>
<evidence type="ECO:0000313" key="4">
    <source>
        <dbReference type="Proteomes" id="UP001164064"/>
    </source>
</evidence>
<dbReference type="AlphaFoldDB" id="A0AA46P2B0"/>
<dbReference type="PRINTS" id="PR00080">
    <property type="entry name" value="SDRFAMILY"/>
</dbReference>
<dbReference type="RefSeq" id="WP_263512454.1">
    <property type="nucleotide sequence ID" value="NZ_CP089051.1"/>
</dbReference>
<evidence type="ECO:0000256" key="2">
    <source>
        <dbReference type="ARBA" id="ARBA00023002"/>
    </source>
</evidence>
<dbReference type="PANTHER" id="PTHR24321">
    <property type="entry name" value="DEHYDROGENASES, SHORT CHAIN"/>
    <property type="match status" value="1"/>
</dbReference>
<comment type="similarity">
    <text evidence="1">Belongs to the short-chain dehydrogenases/reductases (SDR) family.</text>
</comment>
<evidence type="ECO:0000256" key="1">
    <source>
        <dbReference type="ARBA" id="ARBA00006484"/>
    </source>
</evidence>
<dbReference type="Proteomes" id="UP001164064">
    <property type="component" value="Chromosome"/>
</dbReference>
<dbReference type="EMBL" id="CP089051">
    <property type="protein sequence ID" value="UYF71390.1"/>
    <property type="molecule type" value="Genomic_DNA"/>
</dbReference>
<dbReference type="Pfam" id="PF13561">
    <property type="entry name" value="adh_short_C2"/>
    <property type="match status" value="1"/>
</dbReference>
<dbReference type="PANTHER" id="PTHR24321:SF8">
    <property type="entry name" value="ESTRADIOL 17-BETA-DEHYDROGENASE 8-RELATED"/>
    <property type="match status" value="1"/>
</dbReference>
<dbReference type="SUPFAM" id="SSF51735">
    <property type="entry name" value="NAD(P)-binding Rossmann-fold domains"/>
    <property type="match status" value="1"/>
</dbReference>
<proteinExistence type="inferred from homology"/>
<evidence type="ECO:0000313" key="3">
    <source>
        <dbReference type="EMBL" id="UYF71390.1"/>
    </source>
</evidence>
<dbReference type="InterPro" id="IPR036291">
    <property type="entry name" value="NAD(P)-bd_dom_sf"/>
</dbReference>
<dbReference type="CDD" id="cd05233">
    <property type="entry name" value="SDR_c"/>
    <property type="match status" value="1"/>
</dbReference>
<dbReference type="NCBIfam" id="NF005681">
    <property type="entry name" value="PRK07478.1"/>
    <property type="match status" value="1"/>
</dbReference>
<dbReference type="Gene3D" id="3.40.50.720">
    <property type="entry name" value="NAD(P)-binding Rossmann-like Domain"/>
    <property type="match status" value="1"/>
</dbReference>
<dbReference type="PRINTS" id="PR00081">
    <property type="entry name" value="GDHRDH"/>
</dbReference>
<gene>
    <name evidence="3" type="ORF">LSO60_14275</name>
</gene>
<dbReference type="InterPro" id="IPR002347">
    <property type="entry name" value="SDR_fam"/>
</dbReference>
<organism evidence="3 4">
    <name type="scientific">Acinetobacter ursingii</name>
    <dbReference type="NCBI Taxonomy" id="108980"/>
    <lineage>
        <taxon>Bacteria</taxon>
        <taxon>Pseudomonadati</taxon>
        <taxon>Pseudomonadota</taxon>
        <taxon>Gammaproteobacteria</taxon>
        <taxon>Moraxellales</taxon>
        <taxon>Moraxellaceae</taxon>
        <taxon>Acinetobacter</taxon>
    </lineage>
</organism>
<name>A0AA46P2B0_9GAMM</name>